<gene>
    <name evidence="3" type="ORF">IFR04_008411</name>
</gene>
<dbReference type="InterPro" id="IPR049150">
    <property type="entry name" value="EFR3_HEAT-like_rpt"/>
</dbReference>
<protein>
    <recommendedName>
        <fullName evidence="5">Protein EFR3</fullName>
    </recommendedName>
</protein>
<comment type="caution">
    <text evidence="3">The sequence shown here is derived from an EMBL/GenBank/DDBJ whole genome shotgun (WGS) entry which is preliminary data.</text>
</comment>
<dbReference type="SUPFAM" id="SSF48371">
    <property type="entry name" value="ARM repeat"/>
    <property type="match status" value="1"/>
</dbReference>
<feature type="region of interest" description="Disordered" evidence="2">
    <location>
        <begin position="814"/>
        <end position="845"/>
    </location>
</feature>
<feature type="region of interest" description="Disordered" evidence="2">
    <location>
        <begin position="895"/>
        <end position="962"/>
    </location>
</feature>
<dbReference type="InterPro" id="IPR016024">
    <property type="entry name" value="ARM-type_fold"/>
</dbReference>
<keyword evidence="4" id="KW-1185">Reference proteome</keyword>
<evidence type="ECO:0000256" key="1">
    <source>
        <dbReference type="ARBA" id="ARBA00010216"/>
    </source>
</evidence>
<dbReference type="GO" id="GO:0005886">
    <property type="term" value="C:plasma membrane"/>
    <property type="evidence" value="ECO:0007669"/>
    <property type="project" value="TreeGrafter"/>
</dbReference>
<organism evidence="3 4">
    <name type="scientific">Cadophora malorum</name>
    <dbReference type="NCBI Taxonomy" id="108018"/>
    <lineage>
        <taxon>Eukaryota</taxon>
        <taxon>Fungi</taxon>
        <taxon>Dikarya</taxon>
        <taxon>Ascomycota</taxon>
        <taxon>Pezizomycotina</taxon>
        <taxon>Leotiomycetes</taxon>
        <taxon>Helotiales</taxon>
        <taxon>Ploettnerulaceae</taxon>
        <taxon>Cadophora</taxon>
    </lineage>
</organism>
<feature type="region of interest" description="Disordered" evidence="2">
    <location>
        <begin position="419"/>
        <end position="442"/>
    </location>
</feature>
<dbReference type="InterPro" id="IPR039786">
    <property type="entry name" value="EFR3"/>
</dbReference>
<reference evidence="3" key="1">
    <citation type="submission" date="2021-02" db="EMBL/GenBank/DDBJ databases">
        <title>Genome sequence Cadophora malorum strain M34.</title>
        <authorList>
            <person name="Stefanovic E."/>
            <person name="Vu D."/>
            <person name="Scully C."/>
            <person name="Dijksterhuis J."/>
            <person name="Roader J."/>
            <person name="Houbraken J."/>
        </authorList>
    </citation>
    <scope>NUCLEOTIDE SEQUENCE</scope>
    <source>
        <strain evidence="3">M34</strain>
    </source>
</reference>
<evidence type="ECO:0000313" key="4">
    <source>
        <dbReference type="Proteomes" id="UP000664132"/>
    </source>
</evidence>
<dbReference type="OrthoDB" id="19232at2759"/>
<dbReference type="AlphaFoldDB" id="A0A8H7TFB1"/>
<name>A0A8H7TFB1_9HELO</name>
<dbReference type="Pfam" id="PF21072">
    <property type="entry name" value="EFR3"/>
    <property type="match status" value="2"/>
</dbReference>
<dbReference type="EMBL" id="JAFJYH010000128">
    <property type="protein sequence ID" value="KAG4418426.1"/>
    <property type="molecule type" value="Genomic_DNA"/>
</dbReference>
<feature type="compositionally biased region" description="Basic and acidic residues" evidence="2">
    <location>
        <begin position="1086"/>
        <end position="1097"/>
    </location>
</feature>
<evidence type="ECO:0000256" key="2">
    <source>
        <dbReference type="SAM" id="MobiDB-lite"/>
    </source>
</evidence>
<dbReference type="Proteomes" id="UP000664132">
    <property type="component" value="Unassembled WGS sequence"/>
</dbReference>
<evidence type="ECO:0008006" key="5">
    <source>
        <dbReference type="Google" id="ProtNLM"/>
    </source>
</evidence>
<comment type="similarity">
    <text evidence="1">Belongs to the EFR3 family.</text>
</comment>
<feature type="region of interest" description="Disordered" evidence="2">
    <location>
        <begin position="970"/>
        <end position="989"/>
    </location>
</feature>
<proteinExistence type="inferred from homology"/>
<feature type="region of interest" description="Disordered" evidence="2">
    <location>
        <begin position="1005"/>
        <end position="1124"/>
    </location>
</feature>
<feature type="compositionally biased region" description="Polar residues" evidence="2">
    <location>
        <begin position="945"/>
        <end position="962"/>
    </location>
</feature>
<dbReference type="PANTHER" id="PTHR47766:SF1">
    <property type="entry name" value="PROTEIN EFR3"/>
    <property type="match status" value="1"/>
</dbReference>
<feature type="compositionally biased region" description="Basic and acidic residues" evidence="2">
    <location>
        <begin position="1019"/>
        <end position="1044"/>
    </location>
</feature>
<dbReference type="GO" id="GO:0072659">
    <property type="term" value="P:protein localization to plasma membrane"/>
    <property type="evidence" value="ECO:0007669"/>
    <property type="project" value="InterPro"/>
</dbReference>
<dbReference type="PANTHER" id="PTHR47766">
    <property type="entry name" value="PROTEIN EFR3"/>
    <property type="match status" value="1"/>
</dbReference>
<evidence type="ECO:0000313" key="3">
    <source>
        <dbReference type="EMBL" id="KAG4418426.1"/>
    </source>
</evidence>
<feature type="compositionally biased region" description="Low complexity" evidence="2">
    <location>
        <begin position="903"/>
        <end position="917"/>
    </location>
</feature>
<feature type="compositionally biased region" description="Polar residues" evidence="2">
    <location>
        <begin position="1103"/>
        <end position="1115"/>
    </location>
</feature>
<feature type="compositionally biased region" description="Polar residues" evidence="2">
    <location>
        <begin position="419"/>
        <end position="437"/>
    </location>
</feature>
<sequence>MHAIRQKCRPKHQVLILKCYPRTTKGAVDVKPNSSELSYLLYYATTRRSKVQKVGAFLEKKTASDVWRARIGNVQVTLQILAALIEKAPRDLPLYAPYVLKILNIILRSRDITMVESSIPTFEAFCEHHDGASLSADQEYLHQYEEIVGIYASFASTRPPQTKPPASAPVAMRWRSAGLQAIKSVASSEALASLAGRQLDVVVPILLENLWTDNEDFIDLLEHRAGLEEKVDSEKLLRRRTSIATVRTADTAGDGNALALSATTADADKVAEEDIGVKALQCLKQVFVVNNRSQIHAATLATLRFIGDRVAQGESVIEKSHLRGGEYRGWATRIFEMIARSTPVQDRYIILVTAMDALVRSQVADANLQHQLVLATMVDSLLKSDINLIGLSVMDVLLGLIQHVLRLLQLDGATPHFQQESGTGITRNESGDSSPSASGGVATAEPAVIPTNLRKELLDRLQQCIGDLATHVYYADQISDMVSAILLRLKPSPMGGGFNAVSAIENPAAASAAITSVGDLTEDSGTDGFFSFDTAKIKALEAIKSILIVASTRNKMSGVGSLGRNRVPVRVWEGTQWLLRDADGRVRKAYTDALLTWLDREVTRADLQIFEEKPKGLTKTIRDESATNLSKRAVSNASHREKPIKPSRMTFLQLLHLAIYENALQYVDSEPDIVLLHLLLANLVENLGVNAVKHGLPMIFRLQEDILEAETPLAKVRMGSLCHGYFWTLSEKFDFDTSPTGKVIESEITRRRSKMFWIERVRLPPISLDQIGTPGETTSEQALPMDEIETESLRPFDDRFQMVTLISLSYAESLPAPSSSPPTSPGRSFSHPILNNASPAGEGNRVMPDKIKEQMMSEWSKEAVVAMVLEGSKTVSLNGSKTGTNVTAHRNFLAVNGQGNTGTGATNSGSQSPQHHNQQSHRSRPNSTYGLVGGLGALQKLRRGSGQSPAPASESSRNSVTRVDQLKRVLSGQQDNIPGTSGVAHSDASSESMVSYDFTASEVSFNPSQQNVGSMERSVSLRDSNDRPRSKSRDRVAANGEHQRPLSSHPVLQINNPNIMEGNEDDRDSVPPVPPLPSTLTAEGTAVHDHALTEVRKGRSVRRSLTSRGGQSYQASPWGEDVNPTVDLESLLKGIEVGGEQKGNVARPPY</sequence>
<accession>A0A8H7TFB1</accession>